<evidence type="ECO:0000256" key="1">
    <source>
        <dbReference type="SAM" id="MobiDB-lite"/>
    </source>
</evidence>
<accession>A0A9K3KDS4</accession>
<dbReference type="Proteomes" id="UP000693970">
    <property type="component" value="Unassembled WGS sequence"/>
</dbReference>
<reference evidence="2" key="1">
    <citation type="journal article" date="2021" name="Sci. Rep.">
        <title>Diploid genomic architecture of Nitzschia inconspicua, an elite biomass production diatom.</title>
        <authorList>
            <person name="Oliver A."/>
            <person name="Podell S."/>
            <person name="Pinowska A."/>
            <person name="Traller J.C."/>
            <person name="Smith S.R."/>
            <person name="McClure R."/>
            <person name="Beliaev A."/>
            <person name="Bohutskyi P."/>
            <person name="Hill E.A."/>
            <person name="Rabines A."/>
            <person name="Zheng H."/>
            <person name="Allen L.Z."/>
            <person name="Kuo A."/>
            <person name="Grigoriev I.V."/>
            <person name="Allen A.E."/>
            <person name="Hazlebeck D."/>
            <person name="Allen E.E."/>
        </authorList>
    </citation>
    <scope>NUCLEOTIDE SEQUENCE</scope>
    <source>
        <strain evidence="2">Hildebrandi</strain>
    </source>
</reference>
<dbReference type="AlphaFoldDB" id="A0A9K3KDS4"/>
<evidence type="ECO:0000313" key="2">
    <source>
        <dbReference type="EMBL" id="KAG7341780.1"/>
    </source>
</evidence>
<feature type="region of interest" description="Disordered" evidence="1">
    <location>
        <begin position="86"/>
        <end position="111"/>
    </location>
</feature>
<dbReference type="EMBL" id="JAGRRH010000025">
    <property type="protein sequence ID" value="KAG7341780.1"/>
    <property type="molecule type" value="Genomic_DNA"/>
</dbReference>
<protein>
    <submittedName>
        <fullName evidence="2">Uncharacterized protein</fullName>
    </submittedName>
</protein>
<keyword evidence="3" id="KW-1185">Reference proteome</keyword>
<sequence length="329" mass="36566">MLLFLFLSTRCIDSSSPSRRIGTTPKFPLPGVIPDLFVAAAPLIVGVVCQDAVLLLAVHTSFADANDESILLFADGELVEAVDEENKEPYNDDDTSTSSSSQQQQEQQRRRRHYPFIDLPRSYRGPFRIYPLENAALVCAGWRTDGECLAEYLQSLDRQEIQLFGDDTTSLVADHGSFLANQASLRMATQCLSAGRRPWSTVGLLASSSNKKGELWLVDATGAYRVRAHAVGNMAGPVNECFLARNRDWTTHKCNDVAKELLSVMFDSYQRNNEEKIDDGRNNRTRFEIPSGSLVEMMAIGLKEETGNRGLTRLFASTLFGRATTSSRR</sequence>
<evidence type="ECO:0000313" key="3">
    <source>
        <dbReference type="Proteomes" id="UP000693970"/>
    </source>
</evidence>
<feature type="compositionally biased region" description="Acidic residues" evidence="1">
    <location>
        <begin position="86"/>
        <end position="95"/>
    </location>
</feature>
<reference evidence="2" key="2">
    <citation type="submission" date="2021-04" db="EMBL/GenBank/DDBJ databases">
        <authorList>
            <person name="Podell S."/>
        </authorList>
    </citation>
    <scope>NUCLEOTIDE SEQUENCE</scope>
    <source>
        <strain evidence="2">Hildebrandi</strain>
    </source>
</reference>
<proteinExistence type="predicted"/>
<organism evidence="2 3">
    <name type="scientific">Nitzschia inconspicua</name>
    <dbReference type="NCBI Taxonomy" id="303405"/>
    <lineage>
        <taxon>Eukaryota</taxon>
        <taxon>Sar</taxon>
        <taxon>Stramenopiles</taxon>
        <taxon>Ochrophyta</taxon>
        <taxon>Bacillariophyta</taxon>
        <taxon>Bacillariophyceae</taxon>
        <taxon>Bacillariophycidae</taxon>
        <taxon>Bacillariales</taxon>
        <taxon>Bacillariaceae</taxon>
        <taxon>Nitzschia</taxon>
    </lineage>
</organism>
<name>A0A9K3KDS4_9STRA</name>
<comment type="caution">
    <text evidence="2">The sequence shown here is derived from an EMBL/GenBank/DDBJ whole genome shotgun (WGS) entry which is preliminary data.</text>
</comment>
<dbReference type="OrthoDB" id="47905at2759"/>
<gene>
    <name evidence="2" type="ORF">IV203_006872</name>
</gene>